<protein>
    <submittedName>
        <fullName evidence="1">DUF541 domain-containing protein</fullName>
    </submittedName>
</protein>
<dbReference type="Proteomes" id="UP000285456">
    <property type="component" value="Unassembled WGS sequence"/>
</dbReference>
<accession>A0A417YLI3</accession>
<dbReference type="GO" id="GO:0006974">
    <property type="term" value="P:DNA damage response"/>
    <property type="evidence" value="ECO:0007669"/>
    <property type="project" value="TreeGrafter"/>
</dbReference>
<dbReference type="InterPro" id="IPR052022">
    <property type="entry name" value="26kDa_periplasmic_antigen"/>
</dbReference>
<dbReference type="EMBL" id="QWEH01000002">
    <property type="protein sequence ID" value="RHW34232.1"/>
    <property type="molecule type" value="Genomic_DNA"/>
</dbReference>
<name>A0A417YLI3_9BACI</name>
<dbReference type="RefSeq" id="WP_095309956.1">
    <property type="nucleotide sequence ID" value="NZ_JAMAWL010000010.1"/>
</dbReference>
<organism evidence="1 2">
    <name type="scientific">Oceanobacillus profundus</name>
    <dbReference type="NCBI Taxonomy" id="372463"/>
    <lineage>
        <taxon>Bacteria</taxon>
        <taxon>Bacillati</taxon>
        <taxon>Bacillota</taxon>
        <taxon>Bacilli</taxon>
        <taxon>Bacillales</taxon>
        <taxon>Bacillaceae</taxon>
        <taxon>Oceanobacillus</taxon>
    </lineage>
</organism>
<dbReference type="Pfam" id="PF04402">
    <property type="entry name" value="SIMPL"/>
    <property type="match status" value="1"/>
</dbReference>
<gene>
    <name evidence="1" type="ORF">D1B32_03405</name>
</gene>
<dbReference type="Gene3D" id="3.30.70.2970">
    <property type="entry name" value="Protein of unknown function (DUF541), domain 2"/>
    <property type="match status" value="1"/>
</dbReference>
<reference evidence="1 2" key="1">
    <citation type="journal article" date="2007" name="Int. J. Syst. Evol. Microbiol.">
        <title>Oceanobacillus profundus sp. nov., isolated from a deep-sea sediment core.</title>
        <authorList>
            <person name="Kim Y.G."/>
            <person name="Choi D.H."/>
            <person name="Hyun S."/>
            <person name="Cho B.C."/>
        </authorList>
    </citation>
    <scope>NUCLEOTIDE SEQUENCE [LARGE SCALE GENOMIC DNA]</scope>
    <source>
        <strain evidence="1 2">DSM 18246</strain>
    </source>
</reference>
<dbReference type="OrthoDB" id="9785192at2"/>
<comment type="caution">
    <text evidence="1">The sequence shown here is derived from an EMBL/GenBank/DDBJ whole genome shotgun (WGS) entry which is preliminary data.</text>
</comment>
<dbReference type="Gene3D" id="3.30.110.170">
    <property type="entry name" value="Protein of unknown function (DUF541), domain 1"/>
    <property type="match status" value="1"/>
</dbReference>
<sequence>MYYSYGPPYRQPVSRQQDRMLIVTGNGRVSVEPDIASIQLAVITEDESLSKAQQDNAQTMNQVIQSLVDLGIPRENIRTTSYQIFPRYDFVDGEQLLRGYEVTNQITVRISPISEVGTVIDTAVQNGVNRVSSIQFSVTNVENYYQQALIQALENAQAKASTIAESLQVDLDLTPIKITEEVSETPAAFKTMAVSAESFSTPIEPGEVGIRAVVEARFHY</sequence>
<evidence type="ECO:0000313" key="2">
    <source>
        <dbReference type="Proteomes" id="UP000285456"/>
    </source>
</evidence>
<dbReference type="InterPro" id="IPR007497">
    <property type="entry name" value="SIMPL/DUF541"/>
</dbReference>
<dbReference type="AlphaFoldDB" id="A0A417YLI3"/>
<proteinExistence type="predicted"/>
<dbReference type="PANTHER" id="PTHR34387">
    <property type="entry name" value="SLR1258 PROTEIN"/>
    <property type="match status" value="1"/>
</dbReference>
<evidence type="ECO:0000313" key="1">
    <source>
        <dbReference type="EMBL" id="RHW34232.1"/>
    </source>
</evidence>
<dbReference type="PANTHER" id="PTHR34387:SF2">
    <property type="entry name" value="SLR1258 PROTEIN"/>
    <property type="match status" value="1"/>
</dbReference>
<keyword evidence="2" id="KW-1185">Reference proteome</keyword>